<evidence type="ECO:0000256" key="1">
    <source>
        <dbReference type="SAM" id="MobiDB-lite"/>
    </source>
</evidence>
<feature type="region of interest" description="Disordered" evidence="1">
    <location>
        <begin position="264"/>
        <end position="291"/>
    </location>
</feature>
<dbReference type="Proteomes" id="UP000887566">
    <property type="component" value="Unplaced"/>
</dbReference>
<reference evidence="6" key="1">
    <citation type="submission" date="2022-11" db="UniProtKB">
        <authorList>
            <consortium name="WormBaseParasite"/>
        </authorList>
    </citation>
    <scope>IDENTIFICATION</scope>
</reference>
<dbReference type="WBParaSite" id="PSAMB.scaffold13652size2178.g35597.t1">
    <property type="protein sequence ID" value="PSAMB.scaffold13652size2178.g35597.t1"/>
    <property type="gene ID" value="PSAMB.scaffold13652size2178.g35597"/>
</dbReference>
<keyword evidence="2" id="KW-1133">Transmembrane helix</keyword>
<dbReference type="PANTHER" id="PTHR13388:SF11">
    <property type="entry name" value="DETONATOR, ISOFORM E"/>
    <property type="match status" value="1"/>
</dbReference>
<feature type="domain" description="Transmembrane protein TMEM132 fifth" evidence="3">
    <location>
        <begin position="1"/>
        <end position="93"/>
    </location>
</feature>
<dbReference type="InterPro" id="IPR055423">
    <property type="entry name" value="Ig_TMEM132_5th"/>
</dbReference>
<proteinExistence type="predicted"/>
<dbReference type="PANTHER" id="PTHR13388">
    <property type="entry name" value="DETONATOR, ISOFORM E"/>
    <property type="match status" value="1"/>
</dbReference>
<evidence type="ECO:0000313" key="5">
    <source>
        <dbReference type="Proteomes" id="UP000887566"/>
    </source>
</evidence>
<dbReference type="AlphaFoldDB" id="A0A914UYG8"/>
<protein>
    <submittedName>
        <fullName evidence="6">Transmembrane protein family 132 middle domain-containing protein</fullName>
    </submittedName>
</protein>
<dbReference type="InterPro" id="IPR055424">
    <property type="entry name" value="Ig_TMEM132_6th"/>
</dbReference>
<feature type="compositionally biased region" description="Basic and acidic residues" evidence="1">
    <location>
        <begin position="273"/>
        <end position="282"/>
    </location>
</feature>
<accession>A0A914UYG8</accession>
<feature type="transmembrane region" description="Helical" evidence="2">
    <location>
        <begin position="301"/>
        <end position="321"/>
    </location>
</feature>
<dbReference type="InterPro" id="IPR026307">
    <property type="entry name" value="TMEM132"/>
</dbReference>
<keyword evidence="2" id="KW-0472">Membrane</keyword>
<evidence type="ECO:0000259" key="3">
    <source>
        <dbReference type="Pfam" id="PF23486"/>
    </source>
</evidence>
<feature type="domain" description="Transmembrane protein TMEM132 sixth" evidence="4">
    <location>
        <begin position="97"/>
        <end position="213"/>
    </location>
</feature>
<keyword evidence="5" id="KW-1185">Reference proteome</keyword>
<organism evidence="5 6">
    <name type="scientific">Plectus sambesii</name>
    <dbReference type="NCBI Taxonomy" id="2011161"/>
    <lineage>
        <taxon>Eukaryota</taxon>
        <taxon>Metazoa</taxon>
        <taxon>Ecdysozoa</taxon>
        <taxon>Nematoda</taxon>
        <taxon>Chromadorea</taxon>
        <taxon>Plectida</taxon>
        <taxon>Plectina</taxon>
        <taxon>Plectoidea</taxon>
        <taxon>Plectidae</taxon>
        <taxon>Plectus</taxon>
    </lineage>
</organism>
<evidence type="ECO:0000313" key="6">
    <source>
        <dbReference type="WBParaSite" id="PSAMB.scaffold13652size2178.g35597.t1"/>
    </source>
</evidence>
<name>A0A914UYG8_9BILA</name>
<sequence length="423" mass="46102">VKVFAQFHVSNDKTGERLLLGGLSRDILMDVTEISQKNIDSLDHSVASIRRVSDGHRVIVEGVSVGQTQIVLRSHLPRLEYGSTRIAVSKETVTARALLADAVPGLSVALSSGDNDDQLAIQVRVKQIFTSKYHQGTLTTAVVYSDEQTTDIADMSRSDYLLSAWSRGDRYIAVQPMSDELNRPTASYRLIALDDANKGASVNVELRSPAHCQDPEGAPMLTAYTFVEAAFNQFPQVLEEEKNNPKASDISSFHPRQMSIESIQVSDATAEAEPDKNRKSSLSDKNAVQHRHSSSSFEGSLVVVVAVVAMAASVAIINCFVSRGRHLQSGYKFQRLVPLLSKWRGSRDADTSCQDWVWLSKGQLEGTSIGNGSIDSRYSRTSTIGAGDSLEMRTETEHVTLGSASYGSADTAARRSVSYRGSE</sequence>
<dbReference type="Pfam" id="PF23487">
    <property type="entry name" value="Ig_TMEM132_6th"/>
    <property type="match status" value="1"/>
</dbReference>
<evidence type="ECO:0000259" key="4">
    <source>
        <dbReference type="Pfam" id="PF23487"/>
    </source>
</evidence>
<evidence type="ECO:0000256" key="2">
    <source>
        <dbReference type="SAM" id="Phobius"/>
    </source>
</evidence>
<dbReference type="Pfam" id="PF23486">
    <property type="entry name" value="Ig_TMEM132_5th"/>
    <property type="match status" value="1"/>
</dbReference>
<keyword evidence="2" id="KW-0812">Transmembrane</keyword>